<dbReference type="AlphaFoldDB" id="A0A7M4DDC9"/>
<evidence type="ECO:0000313" key="2">
    <source>
        <dbReference type="Proteomes" id="UP000419743"/>
    </source>
</evidence>
<gene>
    <name evidence="1" type="ORF">HALOF300_00118</name>
</gene>
<sequence length="75" mass="8347">MRVTFTKVDGKRYLVAIERERGPALVPRHAPGYDDLMPHDLSHYLVEECFEIQLGVWGQLAAAAASSRPHPSTTS</sequence>
<proteinExistence type="predicted"/>
<reference evidence="1 2" key="1">
    <citation type="submission" date="2019-11" db="EMBL/GenBank/DDBJ databases">
        <authorList>
            <person name="Criscuolo A."/>
        </authorList>
    </citation>
    <scope>NUCLEOTIDE SEQUENCE [LARGE SCALE GENOMIC DNA]</scope>
    <source>
        <strain evidence="1">CIP111667</strain>
    </source>
</reference>
<dbReference type="EMBL" id="CACRYJ010000004">
    <property type="protein sequence ID" value="VZO34848.1"/>
    <property type="molecule type" value="Genomic_DNA"/>
</dbReference>
<organism evidence="1 2">
    <name type="scientific">Occultella aeris</name>
    <dbReference type="NCBI Taxonomy" id="2761496"/>
    <lineage>
        <taxon>Bacteria</taxon>
        <taxon>Bacillati</taxon>
        <taxon>Actinomycetota</taxon>
        <taxon>Actinomycetes</taxon>
        <taxon>Micrococcales</taxon>
        <taxon>Ruaniaceae</taxon>
        <taxon>Occultella</taxon>
    </lineage>
</organism>
<keyword evidence="2" id="KW-1185">Reference proteome</keyword>
<evidence type="ECO:0000313" key="1">
    <source>
        <dbReference type="EMBL" id="VZO34848.1"/>
    </source>
</evidence>
<protein>
    <submittedName>
        <fullName evidence="1">Uncharacterized protein</fullName>
    </submittedName>
</protein>
<accession>A0A7M4DDC9</accession>
<dbReference type="Proteomes" id="UP000419743">
    <property type="component" value="Unassembled WGS sequence"/>
</dbReference>
<name>A0A7M4DDC9_9MICO</name>
<comment type="caution">
    <text evidence="1">The sequence shown here is derived from an EMBL/GenBank/DDBJ whole genome shotgun (WGS) entry which is preliminary data.</text>
</comment>
<dbReference type="RefSeq" id="WP_156738706.1">
    <property type="nucleotide sequence ID" value="NZ_CACRYJ010000004.1"/>
</dbReference>